<dbReference type="InterPro" id="IPR050463">
    <property type="entry name" value="Gfo/Idh/MocA_oxidrdct_glycsds"/>
</dbReference>
<organism evidence="3 4">
    <name type="scientific">Cyclobacterium amurskyense</name>
    <dbReference type="NCBI Taxonomy" id="320787"/>
    <lineage>
        <taxon>Bacteria</taxon>
        <taxon>Pseudomonadati</taxon>
        <taxon>Bacteroidota</taxon>
        <taxon>Cytophagia</taxon>
        <taxon>Cytophagales</taxon>
        <taxon>Cyclobacteriaceae</taxon>
        <taxon>Cyclobacterium</taxon>
    </lineage>
</organism>
<gene>
    <name evidence="3" type="ORF">CA2015_1975</name>
</gene>
<dbReference type="InterPro" id="IPR036291">
    <property type="entry name" value="NAD(P)-bd_dom_sf"/>
</dbReference>
<accession>A0A0H4PSU4</accession>
<dbReference type="InterPro" id="IPR000683">
    <property type="entry name" value="Gfo/Idh/MocA-like_OxRdtase_N"/>
</dbReference>
<dbReference type="KEGG" id="camu:CA2015_1975"/>
<name>A0A0H4PSU4_9BACT</name>
<dbReference type="STRING" id="320787.CA2015_1975"/>
<feature type="domain" description="Gfo/Idh/MocA-like oxidoreductase bacterial type C-terminal" evidence="2">
    <location>
        <begin position="209"/>
        <end position="421"/>
    </location>
</feature>
<evidence type="ECO:0000259" key="1">
    <source>
        <dbReference type="Pfam" id="PF01408"/>
    </source>
</evidence>
<dbReference type="AlphaFoldDB" id="A0A0H4PSU4"/>
<dbReference type="Gene3D" id="3.30.360.10">
    <property type="entry name" value="Dihydrodipicolinate Reductase, domain 2"/>
    <property type="match status" value="1"/>
</dbReference>
<evidence type="ECO:0000259" key="2">
    <source>
        <dbReference type="Pfam" id="PF19051"/>
    </source>
</evidence>
<dbReference type="Pfam" id="PF19051">
    <property type="entry name" value="GFO_IDH_MocA_C2"/>
    <property type="match status" value="1"/>
</dbReference>
<feature type="domain" description="Gfo/Idh/MocA-like oxidoreductase N-terminal" evidence="1">
    <location>
        <begin position="40"/>
        <end position="164"/>
    </location>
</feature>
<dbReference type="SUPFAM" id="SSF55347">
    <property type="entry name" value="Glyceraldehyde-3-phosphate dehydrogenase-like, C-terminal domain"/>
    <property type="match status" value="1"/>
</dbReference>
<evidence type="ECO:0000313" key="4">
    <source>
        <dbReference type="Proteomes" id="UP000036520"/>
    </source>
</evidence>
<keyword evidence="4" id="KW-1185">Reference proteome</keyword>
<protein>
    <submittedName>
        <fullName evidence="3">Myo-inositol 2-dehydrogenase</fullName>
    </submittedName>
</protein>
<dbReference type="OrthoDB" id="9763611at2"/>
<dbReference type="SUPFAM" id="SSF51735">
    <property type="entry name" value="NAD(P)-binding Rossmann-fold domains"/>
    <property type="match status" value="1"/>
</dbReference>
<dbReference type="GO" id="GO:0000166">
    <property type="term" value="F:nucleotide binding"/>
    <property type="evidence" value="ECO:0007669"/>
    <property type="project" value="InterPro"/>
</dbReference>
<evidence type="ECO:0000313" key="3">
    <source>
        <dbReference type="EMBL" id="AKP51402.1"/>
    </source>
</evidence>
<dbReference type="PANTHER" id="PTHR43818">
    <property type="entry name" value="BCDNA.GH03377"/>
    <property type="match status" value="1"/>
</dbReference>
<dbReference type="Proteomes" id="UP000036520">
    <property type="component" value="Chromosome"/>
</dbReference>
<dbReference type="PANTHER" id="PTHR43818:SF5">
    <property type="entry name" value="OXIDOREDUCTASE FAMILY PROTEIN"/>
    <property type="match status" value="1"/>
</dbReference>
<dbReference type="EMBL" id="CP012040">
    <property type="protein sequence ID" value="AKP51402.1"/>
    <property type="molecule type" value="Genomic_DNA"/>
</dbReference>
<dbReference type="RefSeq" id="WP_048641737.1">
    <property type="nucleotide sequence ID" value="NZ_CAXBGM010000032.1"/>
</dbReference>
<proteinExistence type="predicted"/>
<reference evidence="3 4" key="1">
    <citation type="submission" date="2015-07" db="EMBL/GenBank/DDBJ databases">
        <authorList>
            <person name="Kim K.M."/>
        </authorList>
    </citation>
    <scope>NUCLEOTIDE SEQUENCE [LARGE SCALE GENOMIC DNA]</scope>
    <source>
        <strain evidence="3 4">KCTC 12363</strain>
    </source>
</reference>
<dbReference type="Gene3D" id="3.40.50.720">
    <property type="entry name" value="NAD(P)-binding Rossmann-like Domain"/>
    <property type="match status" value="1"/>
</dbReference>
<sequence>MKERREFIKKSIFGASGLTIGAMSFSAKSYGSIIGANDRFRMAVCGVNGRGKSHISNFSGLDNVEIAYLVDPDKNVLNQRVQSLRDGDTKSNRVQGEADVRRVLERKDIDAISVATPNSWHSLMVVWAAQNGKHCYVEKPASHDVHEGRIALAAAEKYGIVVQHGAQRRSSDEWRDQVSDIKSGKYGKMLVSHGFACKPREGIGYKPNTAPPSNLDWNLWKGPAVIDQYNENLVHYNWHWNWQVGNGELNNQGTHQLDVAYWALDDEVANTHPVRVMAMGGRFNWDDQGETPNTMFAIAEFANGQQVFFNVRNANHEGYVKEVTNRFYFEDGGKLIDGEYKSHNGSQPRNVNVKKVPMTPGGAFGSFINACRANDPKMANGNMFDAHYSCTLGHLMNISYRMGEKVPFNAKAGRFGDNKLAFEEFMKIHEIARDGMGVPVDQADYIVGPWLEFDGDTEFFTGDRSVEANRLLFDPRRSEFDLPSPDKV</sequence>
<dbReference type="Pfam" id="PF01408">
    <property type="entry name" value="GFO_IDH_MocA"/>
    <property type="match status" value="1"/>
</dbReference>
<dbReference type="InterPro" id="IPR043906">
    <property type="entry name" value="Gfo/Idh/MocA_OxRdtase_bact_C"/>
</dbReference>